<dbReference type="InterPro" id="IPR000408">
    <property type="entry name" value="Reg_chr_condens"/>
</dbReference>
<evidence type="ECO:0000313" key="3">
    <source>
        <dbReference type="EMBL" id="CAD2212933.1"/>
    </source>
</evidence>
<dbReference type="GO" id="GO:0005737">
    <property type="term" value="C:cytoplasm"/>
    <property type="evidence" value="ECO:0007669"/>
    <property type="project" value="TreeGrafter"/>
</dbReference>
<keyword evidence="4" id="KW-1185">Reference proteome</keyword>
<feature type="repeat" description="RCC1" evidence="2">
    <location>
        <begin position="1"/>
        <end position="77"/>
    </location>
</feature>
<dbReference type="Gene3D" id="2.130.10.30">
    <property type="entry name" value="Regulator of chromosome condensation 1/beta-lactamase-inhibitor protein II"/>
    <property type="match status" value="1"/>
</dbReference>
<dbReference type="InterPro" id="IPR009091">
    <property type="entry name" value="RCC1/BLIP-II"/>
</dbReference>
<dbReference type="PROSITE" id="PS00626">
    <property type="entry name" value="RCC1_2"/>
    <property type="match status" value="1"/>
</dbReference>
<feature type="repeat" description="RCC1" evidence="2">
    <location>
        <begin position="229"/>
        <end position="321"/>
    </location>
</feature>
<dbReference type="PROSITE" id="PS50012">
    <property type="entry name" value="RCC1_3"/>
    <property type="match status" value="3"/>
</dbReference>
<dbReference type="SUPFAM" id="SSF50985">
    <property type="entry name" value="RCC1/BLIP-II"/>
    <property type="match status" value="1"/>
</dbReference>
<keyword evidence="1" id="KW-0677">Repeat</keyword>
<gene>
    <name evidence="3" type="ORF">ADEAN_000036900</name>
</gene>
<evidence type="ECO:0000313" key="4">
    <source>
        <dbReference type="Proteomes" id="UP000515908"/>
    </source>
</evidence>
<evidence type="ECO:0000256" key="2">
    <source>
        <dbReference type="PROSITE-ProRule" id="PRU00235"/>
    </source>
</evidence>
<dbReference type="Pfam" id="PF13540">
    <property type="entry name" value="RCC1_2"/>
    <property type="match status" value="1"/>
</dbReference>
<sequence length="638" mass="72999">MYFWGSYTFDKAESSVNVEERPPLRYPLHLPPTPRMLHLQNNNNNHSETAEMIQKNVPLKVLQVSCGHQHALALIQDHQNNVLLYGMGSNSAGQLGSAVDYTYTNTFKNLQRKSDDDSNPSNEEILTIACGKYYSLYLNKNGCVYACGDNRDGQLGLPDALCMNAKVKSNTKKKRNPKTEKEDPKKYNPLYNQGFCCCLSFTQILSLYHIVNIYTGSLGNLSFAVDAEGTLFSWGRADDGALGHPAEEVNNLNLININDAVRKNGYVRFEFDDQENENVELPKVIQYFKQKTNQNHKNTNVKSFVVDVSVGKSHTLFLQCSVVLPSTPINENSNSFQNNNNNNHYKMDPNDFTSVYQFYRQHVAHGNDLDFLLNYNNNNNNNFQIFTELYSCGEGTTGKLGHGDHDTVITPKRICKFPFQDETQNNNNHHHNDRHREYNMEDEYDHMLHHKNNNNTADAINAYFKNKTDEIIIDFAAGEDCSIVLTFTKTGGQPHQRCGTMLYYFGQLNNRESQPAPEVVYFANPHEVLRTRPPQDPATITKMENENYDFVNFYVDSNRTDFQEAVQHHFQNNNTNDNNKMISNENFVTHLFAGRGNLYYIKTRNDEVYYSSGKHNSRLVTHGGPSNTDLHNYKTFSC</sequence>
<name>A0A7G2C2H7_9TRYP</name>
<dbReference type="InterPro" id="IPR051709">
    <property type="entry name" value="Ub-ligase/GTPase-reg"/>
</dbReference>
<dbReference type="VEuPathDB" id="TriTrypDB:ADEAN_000036900"/>
<dbReference type="PANTHER" id="PTHR45622">
    <property type="entry name" value="UBIQUITIN-PROTEIN LIGASE E3A-RELATED"/>
    <property type="match status" value="1"/>
</dbReference>
<proteinExistence type="predicted"/>
<dbReference type="AlphaFoldDB" id="A0A7G2C2H7"/>
<reference evidence="3 4" key="1">
    <citation type="submission" date="2020-08" db="EMBL/GenBank/DDBJ databases">
        <authorList>
            <person name="Newling K."/>
            <person name="Davey J."/>
            <person name="Forrester S."/>
        </authorList>
    </citation>
    <scope>NUCLEOTIDE SEQUENCE [LARGE SCALE GENOMIC DNA]</scope>
    <source>
        <strain evidence="4">Crithidia deanei Carvalho (ATCC PRA-265)</strain>
    </source>
</reference>
<dbReference type="PANTHER" id="PTHR45622:SF70">
    <property type="entry name" value="SECRETION-REGULATING GUANINE NUCLEOTIDE EXCHANGE FACTOR"/>
    <property type="match status" value="1"/>
</dbReference>
<protein>
    <submittedName>
        <fullName evidence="3">Regulator of chromosome condensation (RCC1) repeat, putative</fullName>
    </submittedName>
</protein>
<accession>A0A7G2C2H7</accession>
<feature type="repeat" description="RCC1" evidence="2">
    <location>
        <begin position="80"/>
        <end position="141"/>
    </location>
</feature>
<evidence type="ECO:0000256" key="1">
    <source>
        <dbReference type="ARBA" id="ARBA00022737"/>
    </source>
</evidence>
<dbReference type="Proteomes" id="UP000515908">
    <property type="component" value="Chromosome 01"/>
</dbReference>
<dbReference type="EMBL" id="LR877145">
    <property type="protein sequence ID" value="CAD2212933.1"/>
    <property type="molecule type" value="Genomic_DNA"/>
</dbReference>
<organism evidence="3 4">
    <name type="scientific">Angomonas deanei</name>
    <dbReference type="NCBI Taxonomy" id="59799"/>
    <lineage>
        <taxon>Eukaryota</taxon>
        <taxon>Discoba</taxon>
        <taxon>Euglenozoa</taxon>
        <taxon>Kinetoplastea</taxon>
        <taxon>Metakinetoplastina</taxon>
        <taxon>Trypanosomatida</taxon>
        <taxon>Trypanosomatidae</taxon>
        <taxon>Strigomonadinae</taxon>
        <taxon>Angomonas</taxon>
    </lineage>
</organism>